<evidence type="ECO:0000313" key="1">
    <source>
        <dbReference type="EMBL" id="SEP66509.1"/>
    </source>
</evidence>
<reference evidence="2" key="1">
    <citation type="submission" date="2016-10" db="EMBL/GenBank/DDBJ databases">
        <authorList>
            <person name="Varghese N."/>
            <person name="Submissions S."/>
        </authorList>
    </citation>
    <scope>NUCLEOTIDE SEQUENCE [LARGE SCALE GENOMIC DNA]</scope>
    <source>
        <strain evidence="2">CGMCC 4.3525</strain>
    </source>
</reference>
<keyword evidence="2" id="KW-1185">Reference proteome</keyword>
<dbReference type="AlphaFoldDB" id="A0A1H8ZPR5"/>
<organism evidence="1 2">
    <name type="scientific">Lentzea xinjiangensis</name>
    <dbReference type="NCBI Taxonomy" id="402600"/>
    <lineage>
        <taxon>Bacteria</taxon>
        <taxon>Bacillati</taxon>
        <taxon>Actinomycetota</taxon>
        <taxon>Actinomycetes</taxon>
        <taxon>Pseudonocardiales</taxon>
        <taxon>Pseudonocardiaceae</taxon>
        <taxon>Lentzea</taxon>
    </lineage>
</organism>
<dbReference type="STRING" id="402600.SAMN05216188_101116"/>
<name>A0A1H8ZPR5_9PSEU</name>
<evidence type="ECO:0000313" key="2">
    <source>
        <dbReference type="Proteomes" id="UP000199352"/>
    </source>
</evidence>
<dbReference type="CDD" id="cd20691">
    <property type="entry name" value="CdiI_EC536-like"/>
    <property type="match status" value="1"/>
</dbReference>
<dbReference type="InterPro" id="IPR040547">
    <property type="entry name" value="CdiI"/>
</dbReference>
<proteinExistence type="predicted"/>
<dbReference type="Pfam" id="PF18616">
    <property type="entry name" value="CdiI_3"/>
    <property type="match status" value="1"/>
</dbReference>
<gene>
    <name evidence="1" type="ORF">SAMN05216188_101116</name>
</gene>
<dbReference type="EMBL" id="FOFR01000001">
    <property type="protein sequence ID" value="SEP66509.1"/>
    <property type="molecule type" value="Genomic_DNA"/>
</dbReference>
<protein>
    <submittedName>
        <fullName evidence="1">Uncharacterized protein</fullName>
    </submittedName>
</protein>
<sequence length="141" mass="15817">MGSSPYRDDGGVDRDRTLAHLSDDDWRRPDSSSTQLYRDLCALRDLPVRQLTPTSLHLLVTHQVGLDVTALLALEQVERDPLRSVALYPGDLLAALLRVDHSFWADHPDLLARMSALLDRLRTLPEGDWHLLVSAAEQFPG</sequence>
<dbReference type="Proteomes" id="UP000199352">
    <property type="component" value="Unassembled WGS sequence"/>
</dbReference>
<accession>A0A1H8ZPR5</accession>